<dbReference type="InterPro" id="IPR027417">
    <property type="entry name" value="P-loop_NTPase"/>
</dbReference>
<dbReference type="SMART" id="SM00382">
    <property type="entry name" value="AAA"/>
    <property type="match status" value="1"/>
</dbReference>
<dbReference type="RefSeq" id="WP_262430478.1">
    <property type="nucleotide sequence ID" value="NZ_JACRTG010000029.1"/>
</dbReference>
<evidence type="ECO:0000256" key="3">
    <source>
        <dbReference type="ARBA" id="ARBA00022741"/>
    </source>
</evidence>
<dbReference type="PANTHER" id="PTHR43820:SF4">
    <property type="entry name" value="HIGH-AFFINITY BRANCHED-CHAIN AMINO ACID TRANSPORT ATP-BINDING PROTEIN LIVF"/>
    <property type="match status" value="1"/>
</dbReference>
<keyword evidence="8" id="KW-1185">Reference proteome</keyword>
<dbReference type="PIRSF" id="PIRSF039137">
    <property type="entry name" value="ABC_branched_ATPase"/>
    <property type="match status" value="1"/>
</dbReference>
<dbReference type="Pfam" id="PF00005">
    <property type="entry name" value="ABC_tran"/>
    <property type="match status" value="1"/>
</dbReference>
<feature type="domain" description="ABC transporter" evidence="6">
    <location>
        <begin position="2"/>
        <end position="234"/>
    </location>
</feature>
<organism evidence="7 8">
    <name type="scientific">Paratissierella segnis</name>
    <dbReference type="NCBI Taxonomy" id="2763679"/>
    <lineage>
        <taxon>Bacteria</taxon>
        <taxon>Bacillati</taxon>
        <taxon>Bacillota</taxon>
        <taxon>Tissierellia</taxon>
        <taxon>Tissierellales</taxon>
        <taxon>Tissierellaceae</taxon>
        <taxon>Paratissierella</taxon>
    </lineage>
</organism>
<evidence type="ECO:0000313" key="7">
    <source>
        <dbReference type="EMBL" id="MBC8589018.1"/>
    </source>
</evidence>
<dbReference type="InterPro" id="IPR052156">
    <property type="entry name" value="BCAA_Transport_ATP-bd_LivF"/>
</dbReference>
<evidence type="ECO:0000256" key="1">
    <source>
        <dbReference type="ARBA" id="ARBA00005417"/>
    </source>
</evidence>
<evidence type="ECO:0000256" key="5">
    <source>
        <dbReference type="ARBA" id="ARBA00022970"/>
    </source>
</evidence>
<accession>A0A926ILV0</accession>
<dbReference type="InterPro" id="IPR003439">
    <property type="entry name" value="ABC_transporter-like_ATP-bd"/>
</dbReference>
<dbReference type="CDD" id="cd03224">
    <property type="entry name" value="ABC_TM1139_LivF_branched"/>
    <property type="match status" value="1"/>
</dbReference>
<dbReference type="PANTHER" id="PTHR43820">
    <property type="entry name" value="HIGH-AFFINITY BRANCHED-CHAIN AMINO ACID TRANSPORT ATP-BINDING PROTEIN LIVF"/>
    <property type="match status" value="1"/>
</dbReference>
<dbReference type="GO" id="GO:0016887">
    <property type="term" value="F:ATP hydrolysis activity"/>
    <property type="evidence" value="ECO:0007669"/>
    <property type="project" value="InterPro"/>
</dbReference>
<protein>
    <submittedName>
        <fullName evidence="7">ABC transporter ATP-binding protein</fullName>
    </submittedName>
</protein>
<dbReference type="PROSITE" id="PS00211">
    <property type="entry name" value="ABC_TRANSPORTER_1"/>
    <property type="match status" value="1"/>
</dbReference>
<evidence type="ECO:0000256" key="2">
    <source>
        <dbReference type="ARBA" id="ARBA00022448"/>
    </source>
</evidence>
<dbReference type="GO" id="GO:0015807">
    <property type="term" value="P:L-amino acid transport"/>
    <property type="evidence" value="ECO:0007669"/>
    <property type="project" value="TreeGrafter"/>
</dbReference>
<dbReference type="AlphaFoldDB" id="A0A926ILV0"/>
<dbReference type="GO" id="GO:0005524">
    <property type="term" value="F:ATP binding"/>
    <property type="evidence" value="ECO:0007669"/>
    <property type="project" value="UniProtKB-KW"/>
</dbReference>
<gene>
    <name evidence="7" type="ORF">H8707_12410</name>
</gene>
<dbReference type="PROSITE" id="PS50893">
    <property type="entry name" value="ABC_TRANSPORTER_2"/>
    <property type="match status" value="1"/>
</dbReference>
<dbReference type="SUPFAM" id="SSF52540">
    <property type="entry name" value="P-loop containing nucleoside triphosphate hydrolases"/>
    <property type="match status" value="1"/>
</dbReference>
<dbReference type="InterPro" id="IPR017871">
    <property type="entry name" value="ABC_transporter-like_CS"/>
</dbReference>
<evidence type="ECO:0000256" key="4">
    <source>
        <dbReference type="ARBA" id="ARBA00022840"/>
    </source>
</evidence>
<evidence type="ECO:0000259" key="6">
    <source>
        <dbReference type="PROSITE" id="PS50893"/>
    </source>
</evidence>
<keyword evidence="3" id="KW-0547">Nucleotide-binding</keyword>
<keyword evidence="5" id="KW-0029">Amino-acid transport</keyword>
<dbReference type="InterPro" id="IPR030660">
    <property type="entry name" value="ABC_branched_ATPase_LivF/BraG"/>
</dbReference>
<evidence type="ECO:0000313" key="8">
    <source>
        <dbReference type="Proteomes" id="UP000601171"/>
    </source>
</evidence>
<dbReference type="InterPro" id="IPR003593">
    <property type="entry name" value="AAA+_ATPase"/>
</dbReference>
<dbReference type="Gene3D" id="3.40.50.300">
    <property type="entry name" value="P-loop containing nucleotide triphosphate hydrolases"/>
    <property type="match status" value="1"/>
</dbReference>
<keyword evidence="2" id="KW-0813">Transport</keyword>
<dbReference type="Proteomes" id="UP000601171">
    <property type="component" value="Unassembled WGS sequence"/>
</dbReference>
<comment type="similarity">
    <text evidence="1">Belongs to the ABC transporter superfamily.</text>
</comment>
<name>A0A926ILV0_9FIRM</name>
<keyword evidence="4 7" id="KW-0067">ATP-binding</keyword>
<dbReference type="GO" id="GO:0015658">
    <property type="term" value="F:branched-chain amino acid transmembrane transporter activity"/>
    <property type="evidence" value="ECO:0007669"/>
    <property type="project" value="InterPro"/>
</dbReference>
<proteinExistence type="inferred from homology"/>
<sequence>MLTISNLEVSYGGINALRGINLNIEENKIVTLIGANGAGKSSTLRAIMNLVKKTEGTVKYDGEDLTNLNTMDIVKKGIALCPEGRRVFENLTVEENLILGAYTIKDKALIDNEMNKVYDLFPILKERNWQKAGTLSGGEQQMLAVGRALMVKPKVLMLDEPSLGLAPLLVRDIFEIIKEIHRQGNTILLVEQNAKKALEIADYGYVLETGSLVLEGNGKELLLNDKVKEAYLGEAKTVDSEQKKGEN</sequence>
<reference evidence="7" key="1">
    <citation type="submission" date="2020-08" db="EMBL/GenBank/DDBJ databases">
        <title>Genome public.</title>
        <authorList>
            <person name="Liu C."/>
            <person name="Sun Q."/>
        </authorList>
    </citation>
    <scope>NUCLEOTIDE SEQUENCE</scope>
    <source>
        <strain evidence="7">BX21</strain>
    </source>
</reference>
<comment type="caution">
    <text evidence="7">The sequence shown here is derived from an EMBL/GenBank/DDBJ whole genome shotgun (WGS) entry which is preliminary data.</text>
</comment>
<dbReference type="EMBL" id="JACRTG010000029">
    <property type="protein sequence ID" value="MBC8589018.1"/>
    <property type="molecule type" value="Genomic_DNA"/>
</dbReference>